<reference evidence="1 2" key="1">
    <citation type="submission" date="2018-03" db="EMBL/GenBank/DDBJ databases">
        <title>The ancient ancestry and fast evolution of plastids.</title>
        <authorList>
            <person name="Moore K.R."/>
            <person name="Magnabosco C."/>
            <person name="Momper L."/>
            <person name="Gold D.A."/>
            <person name="Bosak T."/>
            <person name="Fournier G.P."/>
        </authorList>
    </citation>
    <scope>NUCLEOTIDE SEQUENCE [LARGE SCALE GENOMIC DNA]</scope>
    <source>
        <strain evidence="1 2">CCALA 037</strain>
    </source>
</reference>
<keyword evidence="2" id="KW-1185">Reference proteome</keyword>
<evidence type="ECO:0000313" key="2">
    <source>
        <dbReference type="Proteomes" id="UP000238937"/>
    </source>
</evidence>
<comment type="caution">
    <text evidence="1">The sequence shown here is derived from an EMBL/GenBank/DDBJ whole genome shotgun (WGS) entry which is preliminary data.</text>
</comment>
<proteinExistence type="predicted"/>
<dbReference type="AlphaFoldDB" id="A0A2T1GNN0"/>
<dbReference type="Proteomes" id="UP000238937">
    <property type="component" value="Unassembled WGS sequence"/>
</dbReference>
<organism evidence="1 2">
    <name type="scientific">Chamaesiphon polymorphus CCALA 037</name>
    <dbReference type="NCBI Taxonomy" id="2107692"/>
    <lineage>
        <taxon>Bacteria</taxon>
        <taxon>Bacillati</taxon>
        <taxon>Cyanobacteriota</taxon>
        <taxon>Cyanophyceae</taxon>
        <taxon>Gomontiellales</taxon>
        <taxon>Chamaesiphonaceae</taxon>
        <taxon>Chamaesiphon</taxon>
    </lineage>
</organism>
<name>A0A2T1GNN0_9CYAN</name>
<accession>A0A2T1GNN0</accession>
<dbReference type="EMBL" id="PVWO01000002">
    <property type="protein sequence ID" value="PSB59568.1"/>
    <property type="molecule type" value="Genomic_DNA"/>
</dbReference>
<evidence type="ECO:0000313" key="1">
    <source>
        <dbReference type="EMBL" id="PSB59568.1"/>
    </source>
</evidence>
<sequence>MGKTPDLFRINFVSGKPLEVLLAKFLKSSEGTGKENVMAALSAFYYSIALSQEADACPSRIQLAAIQDLAKLRNQIDYIINYHRITNGIELTDRFEVPATEKIGSTVGHPLKPIAIDPIIGDSIETLVADLPVIVGVGVASAFAEASPLENRLSGEDEIYDYTIFDE</sequence>
<protein>
    <submittedName>
        <fullName evidence="1">Uncharacterized protein</fullName>
    </submittedName>
</protein>
<gene>
    <name evidence="1" type="ORF">C7B77_00250</name>
</gene>